<keyword evidence="1" id="KW-0472">Membrane</keyword>
<dbReference type="RefSeq" id="WP_170302914.1">
    <property type="nucleotide sequence ID" value="NZ_BKAJ01000030.1"/>
</dbReference>
<evidence type="ECO:0000313" key="2">
    <source>
        <dbReference type="EMBL" id="GEP54375.1"/>
    </source>
</evidence>
<gene>
    <name evidence="2" type="ORF">RSO01_15410</name>
</gene>
<comment type="caution">
    <text evidence="2">The sequence shown here is derived from an EMBL/GenBank/DDBJ whole genome shotgun (WGS) entry which is preliminary data.</text>
</comment>
<dbReference type="EMBL" id="BKAJ01000030">
    <property type="protein sequence ID" value="GEP54375.1"/>
    <property type="molecule type" value="Genomic_DNA"/>
</dbReference>
<feature type="transmembrane region" description="Helical" evidence="1">
    <location>
        <begin position="27"/>
        <end position="48"/>
    </location>
</feature>
<keyword evidence="1" id="KW-1133">Transmembrane helix</keyword>
<keyword evidence="1" id="KW-0812">Transmembrane</keyword>
<organism evidence="2 3">
    <name type="scientific">Reyranella soli</name>
    <dbReference type="NCBI Taxonomy" id="1230389"/>
    <lineage>
        <taxon>Bacteria</taxon>
        <taxon>Pseudomonadati</taxon>
        <taxon>Pseudomonadota</taxon>
        <taxon>Alphaproteobacteria</taxon>
        <taxon>Hyphomicrobiales</taxon>
        <taxon>Reyranellaceae</taxon>
        <taxon>Reyranella</taxon>
    </lineage>
</organism>
<sequence>MMAWRLEQRGGRDSLDVLFDGRALLDAIESSLAVLVVFAVTVAVLSCLRPSTRPGQ</sequence>
<protein>
    <submittedName>
        <fullName evidence="2">Uncharacterized protein</fullName>
    </submittedName>
</protein>
<proteinExistence type="predicted"/>
<name>A0A512N5V5_9HYPH</name>
<accession>A0A512N5V5</accession>
<keyword evidence="3" id="KW-1185">Reference proteome</keyword>
<dbReference type="Proteomes" id="UP000321058">
    <property type="component" value="Unassembled WGS sequence"/>
</dbReference>
<dbReference type="AlphaFoldDB" id="A0A512N5V5"/>
<evidence type="ECO:0000256" key="1">
    <source>
        <dbReference type="SAM" id="Phobius"/>
    </source>
</evidence>
<evidence type="ECO:0000313" key="3">
    <source>
        <dbReference type="Proteomes" id="UP000321058"/>
    </source>
</evidence>
<reference evidence="2 3" key="1">
    <citation type="submission" date="2019-07" db="EMBL/GenBank/DDBJ databases">
        <title>Whole genome shotgun sequence of Reyranella soli NBRC 108950.</title>
        <authorList>
            <person name="Hosoyama A."/>
            <person name="Uohara A."/>
            <person name="Ohji S."/>
            <person name="Ichikawa N."/>
        </authorList>
    </citation>
    <scope>NUCLEOTIDE SEQUENCE [LARGE SCALE GENOMIC DNA]</scope>
    <source>
        <strain evidence="2 3">NBRC 108950</strain>
    </source>
</reference>